<gene>
    <name evidence="2" type="ORF">K0T92_15090</name>
</gene>
<name>A0ABS7D860_9BACL</name>
<evidence type="ECO:0000313" key="3">
    <source>
        <dbReference type="Proteomes" id="UP000812277"/>
    </source>
</evidence>
<dbReference type="Gene3D" id="3.90.1340.10">
    <property type="entry name" value="Phage tail collar domain"/>
    <property type="match status" value="1"/>
</dbReference>
<accession>A0ABS7D860</accession>
<dbReference type="EMBL" id="JAHZIJ010000010">
    <property type="protein sequence ID" value="MBW7476070.1"/>
    <property type="molecule type" value="Genomic_DNA"/>
</dbReference>
<feature type="domain" description="Phage tail collar" evidence="1">
    <location>
        <begin position="6"/>
        <end position="62"/>
    </location>
</feature>
<organism evidence="2 3">
    <name type="scientific">Paenibacillus oenotherae</name>
    <dbReference type="NCBI Taxonomy" id="1435645"/>
    <lineage>
        <taxon>Bacteria</taxon>
        <taxon>Bacillati</taxon>
        <taxon>Bacillota</taxon>
        <taxon>Bacilli</taxon>
        <taxon>Bacillales</taxon>
        <taxon>Paenibacillaceae</taxon>
        <taxon>Paenibacillus</taxon>
    </lineage>
</organism>
<proteinExistence type="predicted"/>
<dbReference type="RefSeq" id="WP_219873312.1">
    <property type="nucleotide sequence ID" value="NZ_JAHZIJ010000010.1"/>
</dbReference>
<comment type="caution">
    <text evidence="2">The sequence shown here is derived from an EMBL/GenBank/DDBJ whole genome shotgun (WGS) entry which is preliminary data.</text>
</comment>
<evidence type="ECO:0000259" key="1">
    <source>
        <dbReference type="Pfam" id="PF07484"/>
    </source>
</evidence>
<dbReference type="InterPro" id="IPR037053">
    <property type="entry name" value="Phage_tail_collar_dom_sf"/>
</dbReference>
<evidence type="ECO:0000313" key="2">
    <source>
        <dbReference type="EMBL" id="MBW7476070.1"/>
    </source>
</evidence>
<dbReference type="SUPFAM" id="SSF88874">
    <property type="entry name" value="Receptor-binding domain of short tail fibre protein gp12"/>
    <property type="match status" value="1"/>
</dbReference>
<dbReference type="Pfam" id="PF07484">
    <property type="entry name" value="Collar"/>
    <property type="match status" value="1"/>
</dbReference>
<sequence length="174" mass="18483">MDPYVGEIRIFAGSYAPRGWAFCNGQLVAIRQNTALFSILGVQYGGDGKTTFALPNLQGKAPMNQGNGPGLTPRSVGEDVGSSTVTLLTTELPNHIHTATCPSNVAADQMTPQGAVWANTGGRKGDKVYSDLINTPMNPMAILPQGGSQPHNNMQPYLAINYIIALEGVFPQRP</sequence>
<protein>
    <submittedName>
        <fullName evidence="2">Tail fiber protein</fullName>
    </submittedName>
</protein>
<dbReference type="InterPro" id="IPR011083">
    <property type="entry name" value="Phage_tail_collar_dom"/>
</dbReference>
<dbReference type="Proteomes" id="UP000812277">
    <property type="component" value="Unassembled WGS sequence"/>
</dbReference>
<reference evidence="2 3" key="1">
    <citation type="submission" date="2021-07" db="EMBL/GenBank/DDBJ databases">
        <title>Paenibacillus radiodurans sp. nov., isolated from the southeastern edge of Tengger Desert.</title>
        <authorList>
            <person name="Zhang G."/>
        </authorList>
    </citation>
    <scope>NUCLEOTIDE SEQUENCE [LARGE SCALE GENOMIC DNA]</scope>
    <source>
        <strain evidence="2 3">DT7-4</strain>
    </source>
</reference>
<keyword evidence="3" id="KW-1185">Reference proteome</keyword>